<evidence type="ECO:0000256" key="2">
    <source>
        <dbReference type="ARBA" id="ARBA00022516"/>
    </source>
</evidence>
<evidence type="ECO:0000256" key="7">
    <source>
        <dbReference type="ARBA" id="ARBA00023209"/>
    </source>
</evidence>
<evidence type="ECO:0000256" key="8">
    <source>
        <dbReference type="ARBA" id="ARBA00023239"/>
    </source>
</evidence>
<comment type="caution">
    <text evidence="11">The sequence shown here is derived from an EMBL/GenBank/DDBJ whole genome shotgun (WGS) entry which is preliminary data.</text>
</comment>
<evidence type="ECO:0000256" key="3">
    <source>
        <dbReference type="ARBA" id="ARBA00022793"/>
    </source>
</evidence>
<dbReference type="GO" id="GO:0008654">
    <property type="term" value="P:phospholipid biosynthetic process"/>
    <property type="evidence" value="ECO:0007669"/>
    <property type="project" value="UniProtKB-KW"/>
</dbReference>
<accession>A0A2H3KJI1</accession>
<sequence length="224" mass="24164">MPEQTLPNERPQLIPGLDPEATPLLGLGLGLTGLTLGLRPRFAAVPLALTALTAALYRDPERTTPYEPATLFAVADGVVLNVDDVYEHRFIHSDCLRISIGISALNVPFVRSPVAGMVRLVEHVAGEFRSVGDAEAGDRNDRIYLGLHTEWGPILLAMIAGPIGRRLVCRVRPGDRVDAGARLGTARFGTRADLYLQRDSARLQVQSGDRLTAGTSRLGMVVPL</sequence>
<keyword evidence="3" id="KW-0210">Decarboxylase</keyword>
<reference evidence="11 12" key="1">
    <citation type="submission" date="2016-05" db="EMBL/GenBank/DDBJ databases">
        <authorList>
            <person name="Lavstsen T."/>
            <person name="Jespersen J.S."/>
        </authorList>
    </citation>
    <scope>NUCLEOTIDE SEQUENCE [LARGE SCALE GENOMIC DNA]</scope>
    <source>
        <strain evidence="11 12">B7-9</strain>
    </source>
</reference>
<evidence type="ECO:0000313" key="11">
    <source>
        <dbReference type="EMBL" id="PDV98084.1"/>
    </source>
</evidence>
<name>A0A2H3KJI1_9CHLR</name>
<evidence type="ECO:0000313" key="12">
    <source>
        <dbReference type="Proteomes" id="UP000220922"/>
    </source>
</evidence>
<protein>
    <submittedName>
        <fullName evidence="11">Phosphatidylserine decarboxylase</fullName>
    </submittedName>
</protein>
<evidence type="ECO:0000256" key="6">
    <source>
        <dbReference type="ARBA" id="ARBA00023145"/>
    </source>
</evidence>
<keyword evidence="7" id="KW-0594">Phospholipid biosynthesis</keyword>
<keyword evidence="2" id="KW-0444">Lipid biosynthesis</keyword>
<evidence type="ECO:0000256" key="10">
    <source>
        <dbReference type="ARBA" id="ARBA00023317"/>
    </source>
</evidence>
<dbReference type="InterPro" id="IPR003817">
    <property type="entry name" value="PS_Dcarbxylase"/>
</dbReference>
<keyword evidence="12" id="KW-1185">Reference proteome</keyword>
<dbReference type="PANTHER" id="PTHR35809:SF1">
    <property type="entry name" value="ARCHAETIDYLSERINE DECARBOXYLASE PROENZYME-RELATED"/>
    <property type="match status" value="1"/>
</dbReference>
<dbReference type="PANTHER" id="PTHR35809">
    <property type="entry name" value="ARCHAETIDYLSERINE DECARBOXYLASE PROENZYME-RELATED"/>
    <property type="match status" value="1"/>
</dbReference>
<evidence type="ECO:0000256" key="4">
    <source>
        <dbReference type="ARBA" id="ARBA00023098"/>
    </source>
</evidence>
<dbReference type="EMBL" id="LYXE01000110">
    <property type="protein sequence ID" value="PDV98084.1"/>
    <property type="molecule type" value="Genomic_DNA"/>
</dbReference>
<keyword evidence="8" id="KW-0456">Lyase</keyword>
<evidence type="ECO:0000256" key="9">
    <source>
        <dbReference type="ARBA" id="ARBA00023264"/>
    </source>
</evidence>
<dbReference type="GO" id="GO:0004609">
    <property type="term" value="F:phosphatidylserine decarboxylase activity"/>
    <property type="evidence" value="ECO:0007669"/>
    <property type="project" value="InterPro"/>
</dbReference>
<dbReference type="OrthoDB" id="9790893at2"/>
<keyword evidence="10" id="KW-0670">Pyruvate</keyword>
<dbReference type="InterPro" id="IPR033175">
    <property type="entry name" value="PSD-A"/>
</dbReference>
<proteinExistence type="predicted"/>
<dbReference type="AlphaFoldDB" id="A0A2H3KJI1"/>
<dbReference type="Proteomes" id="UP000220922">
    <property type="component" value="Unassembled WGS sequence"/>
</dbReference>
<dbReference type="Pfam" id="PF02666">
    <property type="entry name" value="PS_Dcarbxylase"/>
    <property type="match status" value="1"/>
</dbReference>
<keyword evidence="9" id="KW-1208">Phospholipid metabolism</keyword>
<keyword evidence="4" id="KW-0443">Lipid metabolism</keyword>
<keyword evidence="5" id="KW-0472">Membrane</keyword>
<dbReference type="RefSeq" id="WP_097653809.1">
    <property type="nucleotide sequence ID" value="NZ_LYXE01000110.1"/>
</dbReference>
<evidence type="ECO:0000256" key="5">
    <source>
        <dbReference type="ARBA" id="ARBA00023136"/>
    </source>
</evidence>
<keyword evidence="6" id="KW-0865">Zymogen</keyword>
<gene>
    <name evidence="11" type="ORF">A9Q02_03115</name>
</gene>
<keyword evidence="1" id="KW-1003">Cell membrane</keyword>
<evidence type="ECO:0000256" key="1">
    <source>
        <dbReference type="ARBA" id="ARBA00022475"/>
    </source>
</evidence>
<organism evidence="11 12">
    <name type="scientific">Candidatus Chloroploca asiatica</name>
    <dbReference type="NCBI Taxonomy" id="1506545"/>
    <lineage>
        <taxon>Bacteria</taxon>
        <taxon>Bacillati</taxon>
        <taxon>Chloroflexota</taxon>
        <taxon>Chloroflexia</taxon>
        <taxon>Chloroflexales</taxon>
        <taxon>Chloroflexineae</taxon>
        <taxon>Oscillochloridaceae</taxon>
        <taxon>Candidatus Chloroploca</taxon>
    </lineage>
</organism>